<evidence type="ECO:0000256" key="3">
    <source>
        <dbReference type="ARBA" id="ARBA00023237"/>
    </source>
</evidence>
<dbReference type="Pfam" id="PF00691">
    <property type="entry name" value="OmpA"/>
    <property type="match status" value="1"/>
</dbReference>
<evidence type="ECO:0000259" key="6">
    <source>
        <dbReference type="PROSITE" id="PS51123"/>
    </source>
</evidence>
<dbReference type="PRINTS" id="PR01021">
    <property type="entry name" value="OMPADOMAIN"/>
</dbReference>
<dbReference type="AlphaFoldDB" id="A0A2D3NVS3"/>
<sequence length="174" mass="19966">MEKRKSTTTIITLLLLLVFSLPALAVQGLTTTQIRENTIRINALEIKNMDITNVEAPKEMTIVLDERALNFDFDKSVVKPQYFEMLNNLKDFIEQNNYELTIEGYTDSIGSNQYNIGLSRRRAEAVKAKLIEFGLPEDRIVGIEAKGEEYPVATNETPEGRLQNRRVEFRLVQR</sequence>
<dbReference type="GO" id="GO:0009279">
    <property type="term" value="C:cell outer membrane"/>
    <property type="evidence" value="ECO:0007669"/>
    <property type="project" value="UniProtKB-SubCell"/>
</dbReference>
<dbReference type="Gene3D" id="3.30.1330.60">
    <property type="entry name" value="OmpA-like domain"/>
    <property type="match status" value="1"/>
</dbReference>
<feature type="domain" description="OmpA-like" evidence="6">
    <location>
        <begin position="58"/>
        <end position="174"/>
    </location>
</feature>
<dbReference type="PROSITE" id="PS51123">
    <property type="entry name" value="OMPA_2"/>
    <property type="match status" value="1"/>
</dbReference>
<dbReference type="RefSeq" id="WP_100024421.1">
    <property type="nucleotide sequence ID" value="NZ_CP024699.1"/>
</dbReference>
<protein>
    <recommendedName>
        <fullName evidence="6">OmpA-like domain-containing protein</fullName>
    </recommendedName>
</protein>
<dbReference type="InterPro" id="IPR036737">
    <property type="entry name" value="OmpA-like_sf"/>
</dbReference>
<evidence type="ECO:0000256" key="1">
    <source>
        <dbReference type="ARBA" id="ARBA00004442"/>
    </source>
</evidence>
<evidence type="ECO:0000313" key="8">
    <source>
        <dbReference type="Proteomes" id="UP000230056"/>
    </source>
</evidence>
<dbReference type="CDD" id="cd07185">
    <property type="entry name" value="OmpA_C-like"/>
    <property type="match status" value="1"/>
</dbReference>
<keyword evidence="3" id="KW-0998">Cell outer membrane</keyword>
<keyword evidence="2 4" id="KW-0472">Membrane</keyword>
<comment type="subcellular location">
    <subcellularLocation>
        <location evidence="1">Cell outer membrane</location>
    </subcellularLocation>
</comment>
<name>A0A2D3NVS3_9FUSO</name>
<gene>
    <name evidence="7" type="ORF">CTM72_02870</name>
</gene>
<evidence type="ECO:0000256" key="5">
    <source>
        <dbReference type="SAM" id="SignalP"/>
    </source>
</evidence>
<feature type="signal peptide" evidence="5">
    <location>
        <begin position="1"/>
        <end position="25"/>
    </location>
</feature>
<evidence type="ECO:0000256" key="4">
    <source>
        <dbReference type="PROSITE-ProRule" id="PRU00473"/>
    </source>
</evidence>
<accession>A0A2D3NVS3</accession>
<reference evidence="7 8" key="1">
    <citation type="submission" date="2017-11" db="EMBL/GenBank/DDBJ databases">
        <title>Genome sequencing of Fusobacterium periodonticum KCOM 1261.</title>
        <authorList>
            <person name="Kook J.-K."/>
            <person name="Park S.-N."/>
            <person name="Lim Y.K."/>
        </authorList>
    </citation>
    <scope>NUCLEOTIDE SEQUENCE [LARGE SCALE GENOMIC DNA]</scope>
    <source>
        <strain evidence="7 8">KCOM 1261</strain>
    </source>
</reference>
<organism evidence="7 8">
    <name type="scientific">Fusobacterium pseudoperiodonticum</name>
    <dbReference type="NCBI Taxonomy" id="2663009"/>
    <lineage>
        <taxon>Bacteria</taxon>
        <taxon>Fusobacteriati</taxon>
        <taxon>Fusobacteriota</taxon>
        <taxon>Fusobacteriia</taxon>
        <taxon>Fusobacteriales</taxon>
        <taxon>Fusobacteriaceae</taxon>
        <taxon>Fusobacterium</taxon>
    </lineage>
</organism>
<feature type="chain" id="PRO_5013857741" description="OmpA-like domain-containing protein" evidence="5">
    <location>
        <begin position="26"/>
        <end position="174"/>
    </location>
</feature>
<dbReference type="InterPro" id="IPR006665">
    <property type="entry name" value="OmpA-like"/>
</dbReference>
<dbReference type="PANTHER" id="PTHR30329">
    <property type="entry name" value="STATOR ELEMENT OF FLAGELLAR MOTOR COMPLEX"/>
    <property type="match status" value="1"/>
</dbReference>
<evidence type="ECO:0000313" key="7">
    <source>
        <dbReference type="EMBL" id="ATV58784.1"/>
    </source>
</evidence>
<dbReference type="EMBL" id="CP024699">
    <property type="protein sequence ID" value="ATV58784.1"/>
    <property type="molecule type" value="Genomic_DNA"/>
</dbReference>
<dbReference type="InterPro" id="IPR006664">
    <property type="entry name" value="OMP_bac"/>
</dbReference>
<dbReference type="SUPFAM" id="SSF103088">
    <property type="entry name" value="OmpA-like"/>
    <property type="match status" value="1"/>
</dbReference>
<dbReference type="PANTHER" id="PTHR30329:SF21">
    <property type="entry name" value="LIPOPROTEIN YIAD-RELATED"/>
    <property type="match status" value="1"/>
</dbReference>
<proteinExistence type="predicted"/>
<evidence type="ECO:0000256" key="2">
    <source>
        <dbReference type="ARBA" id="ARBA00023136"/>
    </source>
</evidence>
<dbReference type="Proteomes" id="UP000230056">
    <property type="component" value="Chromosome"/>
</dbReference>
<keyword evidence="5" id="KW-0732">Signal</keyword>
<dbReference type="InterPro" id="IPR050330">
    <property type="entry name" value="Bact_OuterMem_StrucFunc"/>
</dbReference>